<organism evidence="1 2">
    <name type="scientific">Pseudomonas brassicacearum</name>
    <dbReference type="NCBI Taxonomy" id="930166"/>
    <lineage>
        <taxon>Bacteria</taxon>
        <taxon>Pseudomonadati</taxon>
        <taxon>Pseudomonadota</taxon>
        <taxon>Gammaproteobacteria</taxon>
        <taxon>Pseudomonadales</taxon>
        <taxon>Pseudomonadaceae</taxon>
        <taxon>Pseudomonas</taxon>
    </lineage>
</organism>
<dbReference type="SUPFAM" id="SSF50249">
    <property type="entry name" value="Nucleic acid-binding proteins"/>
    <property type="match status" value="1"/>
</dbReference>
<protein>
    <recommendedName>
        <fullName evidence="3">CSD domain-containing protein</fullName>
    </recommendedName>
</protein>
<evidence type="ECO:0000313" key="2">
    <source>
        <dbReference type="Proteomes" id="UP000286071"/>
    </source>
</evidence>
<dbReference type="InterPro" id="IPR012340">
    <property type="entry name" value="NA-bd_OB-fold"/>
</dbReference>
<dbReference type="AlphaFoldDB" id="A0A423H443"/>
<proteinExistence type="predicted"/>
<dbReference type="OrthoDB" id="6906501at2"/>
<dbReference type="RefSeq" id="WP_123426523.1">
    <property type="nucleotide sequence ID" value="NZ_MOBJ01000012.1"/>
</dbReference>
<dbReference type="Gene3D" id="2.40.50.140">
    <property type="entry name" value="Nucleic acid-binding proteins"/>
    <property type="match status" value="1"/>
</dbReference>
<reference evidence="1 2" key="1">
    <citation type="submission" date="2016-10" db="EMBL/GenBank/DDBJ databases">
        <title>Comparative genome analysis of multiple Pseudomonas spp. focuses on biocontrol and plant growth promoting traits.</title>
        <authorList>
            <person name="Tao X.-Y."/>
            <person name="Taylor C.G."/>
        </authorList>
    </citation>
    <scope>NUCLEOTIDE SEQUENCE [LARGE SCALE GENOMIC DNA]</scope>
    <source>
        <strain evidence="1 2">48H11</strain>
    </source>
</reference>
<sequence length="74" mass="8367">MKKQPIERNDSSKGCIGMISAHVDGREIFFRINSVEDGGPVIKVGQTVTYDLEEKDGQYFAVNIEVVDDPEQWH</sequence>
<gene>
    <name evidence="1" type="ORF">BK659_18380</name>
</gene>
<name>A0A423H443_9PSED</name>
<comment type="caution">
    <text evidence="1">The sequence shown here is derived from an EMBL/GenBank/DDBJ whole genome shotgun (WGS) entry which is preliminary data.</text>
</comment>
<accession>A0A423H443</accession>
<dbReference type="EMBL" id="MOBJ01000012">
    <property type="protein sequence ID" value="RON07510.1"/>
    <property type="molecule type" value="Genomic_DNA"/>
</dbReference>
<evidence type="ECO:0008006" key="3">
    <source>
        <dbReference type="Google" id="ProtNLM"/>
    </source>
</evidence>
<dbReference type="Proteomes" id="UP000286071">
    <property type="component" value="Unassembled WGS sequence"/>
</dbReference>
<evidence type="ECO:0000313" key="1">
    <source>
        <dbReference type="EMBL" id="RON07510.1"/>
    </source>
</evidence>